<evidence type="ECO:0000256" key="2">
    <source>
        <dbReference type="ARBA" id="ARBA00022692"/>
    </source>
</evidence>
<evidence type="ECO:0000313" key="7">
    <source>
        <dbReference type="EMBL" id="HJC85363.1"/>
    </source>
</evidence>
<evidence type="ECO:0000313" key="8">
    <source>
        <dbReference type="Proteomes" id="UP000823858"/>
    </source>
</evidence>
<dbReference type="AlphaFoldDB" id="A0A9D2TQ40"/>
<accession>A0A9D2TQ40</accession>
<dbReference type="GO" id="GO:0016020">
    <property type="term" value="C:membrane"/>
    <property type="evidence" value="ECO:0007669"/>
    <property type="project" value="UniProtKB-SubCell"/>
</dbReference>
<dbReference type="EMBL" id="DWVP01000018">
    <property type="protein sequence ID" value="HJC85363.1"/>
    <property type="molecule type" value="Genomic_DNA"/>
</dbReference>
<feature type="transmembrane region" description="Helical" evidence="5">
    <location>
        <begin position="126"/>
        <end position="144"/>
    </location>
</feature>
<evidence type="ECO:0000256" key="5">
    <source>
        <dbReference type="SAM" id="Phobius"/>
    </source>
</evidence>
<reference evidence="7" key="2">
    <citation type="submission" date="2021-04" db="EMBL/GenBank/DDBJ databases">
        <authorList>
            <person name="Gilroy R."/>
        </authorList>
    </citation>
    <scope>NUCLEOTIDE SEQUENCE</scope>
    <source>
        <strain evidence="7">ChiHjej13B12-4958</strain>
    </source>
</reference>
<dbReference type="Pfam" id="PF13515">
    <property type="entry name" value="FUSC_2"/>
    <property type="match status" value="1"/>
</dbReference>
<feature type="transmembrane region" description="Helical" evidence="5">
    <location>
        <begin position="103"/>
        <end position="120"/>
    </location>
</feature>
<evidence type="ECO:0000256" key="3">
    <source>
        <dbReference type="ARBA" id="ARBA00022989"/>
    </source>
</evidence>
<gene>
    <name evidence="7" type="ORF">H9751_07455</name>
</gene>
<feature type="transmembrane region" description="Helical" evidence="5">
    <location>
        <begin position="54"/>
        <end position="75"/>
    </location>
</feature>
<organism evidence="7 8">
    <name type="scientific">Candidatus Corynebacterium faecigallinarum</name>
    <dbReference type="NCBI Taxonomy" id="2838528"/>
    <lineage>
        <taxon>Bacteria</taxon>
        <taxon>Bacillati</taxon>
        <taxon>Actinomycetota</taxon>
        <taxon>Actinomycetes</taxon>
        <taxon>Mycobacteriales</taxon>
        <taxon>Corynebacteriaceae</taxon>
        <taxon>Corynebacterium</taxon>
    </lineage>
</organism>
<sequence length="423" mass="44621">MVSMTEKQSGDYSERARRARDRAGMHGRLGVGAARESLRRLAVAERFTRVRGTAVFALQCAIAAGLAWFIAHDLIGHEQPFFAPIAAVISLGVGGGKRVRRGFELLIGATVGIGIGDLVISQIGGGGWQITVVVFVAMMLAVFVDKGPLVPNQAASSAVLVATLIPPGDQAGWERMVDCMVGGILGLIVVAVIPNNPLRAARREIAGLISKAALVLDDVAQGIEERDGEIIGDALETARGTQASVNELIAAAGGGDEVMSLSPIYWTARRYSKSMNRILVPVDNVMRNSRVLARRAEIMVEDGVEPPPELSRLIRDISDALGHLGTVYASGGTRATRQELVEIPEITRRLQLLAGRSGLAVAEGAGLSGTVVLAQCRSIIVDALQVCGMSRESAMAVLQPTVSEPQFPPEVWGDASDAEGDPG</sequence>
<protein>
    <submittedName>
        <fullName evidence="7">FUSC family protein</fullName>
    </submittedName>
</protein>
<comment type="caution">
    <text evidence="7">The sequence shown here is derived from an EMBL/GenBank/DDBJ whole genome shotgun (WGS) entry which is preliminary data.</text>
</comment>
<keyword evidence="4 5" id="KW-0472">Membrane</keyword>
<dbReference type="Proteomes" id="UP000823858">
    <property type="component" value="Unassembled WGS sequence"/>
</dbReference>
<feature type="transmembrane region" description="Helical" evidence="5">
    <location>
        <begin position="81"/>
        <end position="96"/>
    </location>
</feature>
<evidence type="ECO:0000259" key="6">
    <source>
        <dbReference type="Pfam" id="PF13515"/>
    </source>
</evidence>
<evidence type="ECO:0000256" key="1">
    <source>
        <dbReference type="ARBA" id="ARBA00004141"/>
    </source>
</evidence>
<feature type="domain" description="Integral membrane bound transporter" evidence="6">
    <location>
        <begin position="66"/>
        <end position="189"/>
    </location>
</feature>
<reference evidence="7" key="1">
    <citation type="journal article" date="2021" name="PeerJ">
        <title>Extensive microbial diversity within the chicken gut microbiome revealed by metagenomics and culture.</title>
        <authorList>
            <person name="Gilroy R."/>
            <person name="Ravi A."/>
            <person name="Getino M."/>
            <person name="Pursley I."/>
            <person name="Horton D.L."/>
            <person name="Alikhan N.F."/>
            <person name="Baker D."/>
            <person name="Gharbi K."/>
            <person name="Hall N."/>
            <person name="Watson M."/>
            <person name="Adriaenssens E.M."/>
            <person name="Foster-Nyarko E."/>
            <person name="Jarju S."/>
            <person name="Secka A."/>
            <person name="Antonio M."/>
            <person name="Oren A."/>
            <person name="Chaudhuri R.R."/>
            <person name="La Ragione R."/>
            <person name="Hildebrand F."/>
            <person name="Pallen M.J."/>
        </authorList>
    </citation>
    <scope>NUCLEOTIDE SEQUENCE</scope>
    <source>
        <strain evidence="7">ChiHjej13B12-4958</strain>
    </source>
</reference>
<proteinExistence type="predicted"/>
<comment type="subcellular location">
    <subcellularLocation>
        <location evidence="1">Membrane</location>
        <topology evidence="1">Multi-pass membrane protein</topology>
    </subcellularLocation>
</comment>
<dbReference type="InterPro" id="IPR049453">
    <property type="entry name" value="Memb_transporter_dom"/>
</dbReference>
<name>A0A9D2TQ40_9CORY</name>
<evidence type="ECO:0000256" key="4">
    <source>
        <dbReference type="ARBA" id="ARBA00023136"/>
    </source>
</evidence>
<keyword evidence="2 5" id="KW-0812">Transmembrane</keyword>
<keyword evidence="3 5" id="KW-1133">Transmembrane helix</keyword>